<keyword evidence="2" id="KW-1185">Reference proteome</keyword>
<comment type="caution">
    <text evidence="1">The sequence shown here is derived from an EMBL/GenBank/DDBJ whole genome shotgun (WGS) entry which is preliminary data.</text>
</comment>
<sequence>MVAMGFIVGAAAAALVGLAVCLFLPAAAPVVMMKAPSGAGLLISRLAFEANPQLYYKLLHTAGAAAAAAAFAA</sequence>
<reference evidence="1 2" key="1">
    <citation type="submission" date="2019-11" db="EMBL/GenBank/DDBJ databases">
        <title>Whole genome sequence of Oryza granulata.</title>
        <authorList>
            <person name="Li W."/>
        </authorList>
    </citation>
    <scope>NUCLEOTIDE SEQUENCE [LARGE SCALE GENOMIC DNA]</scope>
    <source>
        <strain evidence="2">cv. Menghai</strain>
        <tissue evidence="1">Leaf</tissue>
    </source>
</reference>
<dbReference type="Proteomes" id="UP000479710">
    <property type="component" value="Unassembled WGS sequence"/>
</dbReference>
<name>A0A6G1D493_9ORYZ</name>
<proteinExistence type="predicted"/>
<dbReference type="AlphaFoldDB" id="A0A6G1D493"/>
<accession>A0A6G1D493</accession>
<dbReference type="PANTHER" id="PTHR33333">
    <property type="entry name" value="ERYTHROCYTE MEMBRANE PROTEIN 1-LIKE"/>
    <property type="match status" value="1"/>
</dbReference>
<protein>
    <submittedName>
        <fullName evidence="1">Uncharacterized protein</fullName>
    </submittedName>
</protein>
<evidence type="ECO:0000313" key="1">
    <source>
        <dbReference type="EMBL" id="KAF0907236.1"/>
    </source>
</evidence>
<gene>
    <name evidence="1" type="ORF">E2562_015743</name>
</gene>
<organism evidence="1 2">
    <name type="scientific">Oryza meyeriana var. granulata</name>
    <dbReference type="NCBI Taxonomy" id="110450"/>
    <lineage>
        <taxon>Eukaryota</taxon>
        <taxon>Viridiplantae</taxon>
        <taxon>Streptophyta</taxon>
        <taxon>Embryophyta</taxon>
        <taxon>Tracheophyta</taxon>
        <taxon>Spermatophyta</taxon>
        <taxon>Magnoliopsida</taxon>
        <taxon>Liliopsida</taxon>
        <taxon>Poales</taxon>
        <taxon>Poaceae</taxon>
        <taxon>BOP clade</taxon>
        <taxon>Oryzoideae</taxon>
        <taxon>Oryzeae</taxon>
        <taxon>Oryzinae</taxon>
        <taxon>Oryza</taxon>
        <taxon>Oryza meyeriana</taxon>
    </lineage>
</organism>
<dbReference type="InterPro" id="IPR039926">
    <property type="entry name" value="Egg_app_1"/>
</dbReference>
<dbReference type="PANTHER" id="PTHR33333:SF18">
    <property type="entry name" value="OS07G0605900 PROTEIN"/>
    <property type="match status" value="1"/>
</dbReference>
<evidence type="ECO:0000313" key="2">
    <source>
        <dbReference type="Proteomes" id="UP000479710"/>
    </source>
</evidence>
<dbReference type="EMBL" id="SPHZ02000007">
    <property type="protein sequence ID" value="KAF0907236.1"/>
    <property type="molecule type" value="Genomic_DNA"/>
</dbReference>